<feature type="binding site" evidence="3">
    <location>
        <position position="69"/>
    </location>
    <ligand>
        <name>a divalent metal cation</name>
        <dbReference type="ChEBI" id="CHEBI:60240"/>
    </ligand>
</feature>
<comment type="similarity">
    <text evidence="1">Belongs to the DinB family.</text>
</comment>
<evidence type="ECO:0000256" key="2">
    <source>
        <dbReference type="ARBA" id="ARBA00022723"/>
    </source>
</evidence>
<gene>
    <name evidence="5" type="ORF">SAMN05421855_101758</name>
</gene>
<evidence type="ECO:0000256" key="3">
    <source>
        <dbReference type="PIRSR" id="PIRSR607837-1"/>
    </source>
</evidence>
<feature type="chain" id="PRO_5011786846" evidence="4">
    <location>
        <begin position="21"/>
        <end position="172"/>
    </location>
</feature>
<reference evidence="5 6" key="1">
    <citation type="submission" date="2016-10" db="EMBL/GenBank/DDBJ databases">
        <authorList>
            <person name="de Groot N.N."/>
        </authorList>
    </citation>
    <scope>NUCLEOTIDE SEQUENCE [LARGE SCALE GENOMIC DNA]</scope>
    <source>
        <strain evidence="5 6">DSM 16195</strain>
    </source>
</reference>
<evidence type="ECO:0000256" key="4">
    <source>
        <dbReference type="SAM" id="SignalP"/>
    </source>
</evidence>
<feature type="signal peptide" evidence="4">
    <location>
        <begin position="1"/>
        <end position="20"/>
    </location>
</feature>
<dbReference type="Proteomes" id="UP000199321">
    <property type="component" value="Unassembled WGS sequence"/>
</dbReference>
<evidence type="ECO:0000313" key="6">
    <source>
        <dbReference type="Proteomes" id="UP000199321"/>
    </source>
</evidence>
<name>A0A1G7D447_9FLAO</name>
<keyword evidence="6" id="KW-1185">Reference proteome</keyword>
<evidence type="ECO:0000313" key="5">
    <source>
        <dbReference type="EMBL" id="SDE46297.1"/>
    </source>
</evidence>
<dbReference type="STRING" id="227084.SAMN05421855_101758"/>
<evidence type="ECO:0000256" key="1">
    <source>
        <dbReference type="ARBA" id="ARBA00008635"/>
    </source>
</evidence>
<accession>A0A1G7D447</accession>
<dbReference type="SUPFAM" id="SSF109854">
    <property type="entry name" value="DinB/YfiT-like putative metalloenzymes"/>
    <property type="match status" value="1"/>
</dbReference>
<feature type="binding site" evidence="3">
    <location>
        <position position="147"/>
    </location>
    <ligand>
        <name>a divalent metal cation</name>
        <dbReference type="ChEBI" id="CHEBI:60240"/>
    </ligand>
</feature>
<keyword evidence="4" id="KW-0732">Signal</keyword>
<proteinExistence type="inferred from homology"/>
<sequence>MIVKKLLLITFFLFAVNSFAQQANAKDAFLVKWENSKDYLIAISEAMPEDNYSFKPTERQMSFKEQLIHIKGNMDWLSTSYFSEEEFKKEVSDIPATKKETIALVSNAFDFVSEIIKNTSEAELNETVSFFSGPKSKLQILNLLQDHVTHHRGQLIVYLNLNEIEPPQYVGW</sequence>
<dbReference type="GO" id="GO:0046872">
    <property type="term" value="F:metal ion binding"/>
    <property type="evidence" value="ECO:0007669"/>
    <property type="project" value="UniProtKB-KW"/>
</dbReference>
<dbReference type="AlphaFoldDB" id="A0A1G7D447"/>
<organism evidence="5 6">
    <name type="scientific">Ulvibacter litoralis</name>
    <dbReference type="NCBI Taxonomy" id="227084"/>
    <lineage>
        <taxon>Bacteria</taxon>
        <taxon>Pseudomonadati</taxon>
        <taxon>Bacteroidota</taxon>
        <taxon>Flavobacteriia</taxon>
        <taxon>Flavobacteriales</taxon>
        <taxon>Flavobacteriaceae</taxon>
        <taxon>Ulvibacter</taxon>
    </lineage>
</organism>
<dbReference type="Gene3D" id="1.20.120.450">
    <property type="entry name" value="dinb family like domain"/>
    <property type="match status" value="1"/>
</dbReference>
<protein>
    <submittedName>
        <fullName evidence="5">Uncharacterized damage-inducible protein DinB (Forms a four-helix bundle)</fullName>
    </submittedName>
</protein>
<dbReference type="Pfam" id="PF05163">
    <property type="entry name" value="DinB"/>
    <property type="match status" value="1"/>
</dbReference>
<dbReference type="InterPro" id="IPR007837">
    <property type="entry name" value="DinB"/>
</dbReference>
<dbReference type="EMBL" id="FNBA01000001">
    <property type="protein sequence ID" value="SDE46297.1"/>
    <property type="molecule type" value="Genomic_DNA"/>
</dbReference>
<dbReference type="InterPro" id="IPR034660">
    <property type="entry name" value="DinB/YfiT-like"/>
</dbReference>
<feature type="binding site" evidence="3">
    <location>
        <position position="151"/>
    </location>
    <ligand>
        <name>a divalent metal cation</name>
        <dbReference type="ChEBI" id="CHEBI:60240"/>
    </ligand>
</feature>
<keyword evidence="2 3" id="KW-0479">Metal-binding</keyword>